<evidence type="ECO:0000313" key="11">
    <source>
        <dbReference type="Proteomes" id="UP000033607"/>
    </source>
</evidence>
<organism evidence="10 11">
    <name type="scientific">Limnoraphis robusta CS-951</name>
    <dbReference type="NCBI Taxonomy" id="1637645"/>
    <lineage>
        <taxon>Bacteria</taxon>
        <taxon>Bacillati</taxon>
        <taxon>Cyanobacteriota</taxon>
        <taxon>Cyanophyceae</taxon>
        <taxon>Oscillatoriophycideae</taxon>
        <taxon>Oscillatoriales</taxon>
        <taxon>Sirenicapillariaceae</taxon>
        <taxon>Limnoraphis</taxon>
    </lineage>
</organism>
<dbReference type="Gene3D" id="2.30.30.60">
    <property type="match status" value="1"/>
</dbReference>
<dbReference type="InterPro" id="IPR011066">
    <property type="entry name" value="MscS_channel_C_sf"/>
</dbReference>
<proteinExistence type="inferred from homology"/>
<reference evidence="10 11" key="1">
    <citation type="submission" date="2015-06" db="EMBL/GenBank/DDBJ databases">
        <title>Draft genome assembly of filamentous brackish cyanobacterium Limnoraphis robusta strain CS-951.</title>
        <authorList>
            <person name="Willis A."/>
            <person name="Parks M."/>
            <person name="Burford M.A."/>
        </authorList>
    </citation>
    <scope>NUCLEOTIDE SEQUENCE [LARGE SCALE GENOMIC DNA]</scope>
    <source>
        <strain evidence="10 11">CS-951</strain>
    </source>
</reference>
<gene>
    <name evidence="10" type="ORF">WN50_08180</name>
</gene>
<keyword evidence="5 7" id="KW-1133">Transmembrane helix</keyword>
<dbReference type="EMBL" id="LATL02000298">
    <property type="protein sequence ID" value="KKD38542.1"/>
    <property type="molecule type" value="Genomic_DNA"/>
</dbReference>
<dbReference type="InterPro" id="IPR008910">
    <property type="entry name" value="MSC_TM_helix"/>
</dbReference>
<evidence type="ECO:0000313" key="10">
    <source>
        <dbReference type="EMBL" id="KKD38542.1"/>
    </source>
</evidence>
<feature type="transmembrane region" description="Helical" evidence="7">
    <location>
        <begin position="20"/>
        <end position="40"/>
    </location>
</feature>
<keyword evidence="6 7" id="KW-0472">Membrane</keyword>
<dbReference type="GO" id="GO:0005886">
    <property type="term" value="C:plasma membrane"/>
    <property type="evidence" value="ECO:0007669"/>
    <property type="project" value="UniProtKB-SubCell"/>
</dbReference>
<dbReference type="PANTHER" id="PTHR30221">
    <property type="entry name" value="SMALL-CONDUCTANCE MECHANOSENSITIVE CHANNEL"/>
    <property type="match status" value="1"/>
</dbReference>
<evidence type="ECO:0000256" key="1">
    <source>
        <dbReference type="ARBA" id="ARBA00004651"/>
    </source>
</evidence>
<dbReference type="InterPro" id="IPR045275">
    <property type="entry name" value="MscS_archaea/bacteria_type"/>
</dbReference>
<dbReference type="InterPro" id="IPR006686">
    <property type="entry name" value="MscS_channel_CS"/>
</dbReference>
<dbReference type="InterPro" id="IPR011014">
    <property type="entry name" value="MscS_channel_TM-2"/>
</dbReference>
<keyword evidence="4 7" id="KW-0812">Transmembrane</keyword>
<evidence type="ECO:0000256" key="3">
    <source>
        <dbReference type="ARBA" id="ARBA00022475"/>
    </source>
</evidence>
<evidence type="ECO:0000256" key="6">
    <source>
        <dbReference type="ARBA" id="ARBA00023136"/>
    </source>
</evidence>
<feature type="domain" description="Mechanosensitive ion channel MscS" evidence="8">
    <location>
        <begin position="110"/>
        <end position="172"/>
    </location>
</feature>
<comment type="similarity">
    <text evidence="2">Belongs to the MscS (TC 1.A.23) family.</text>
</comment>
<protein>
    <submittedName>
        <fullName evidence="10">Mechanosensitive ion channel protein MscS</fullName>
    </submittedName>
</protein>
<dbReference type="Pfam" id="PF21082">
    <property type="entry name" value="MS_channel_3rd"/>
    <property type="match status" value="1"/>
</dbReference>
<dbReference type="SUPFAM" id="SSF82689">
    <property type="entry name" value="Mechanosensitive channel protein MscS (YggB), C-terminal domain"/>
    <property type="match status" value="1"/>
</dbReference>
<sequence length="303" mass="34177">MDQLFQTVKDSIQELVASGVKLIPAIFTALIILFLTRYAAQFVQQLVEQVSRKTVRSQSLQLLLAKTSHIGVWVIGVVLACVITFPGLRLGDVIATLGLSSVAIGFAFQDIFKNFLAGILLLLQEPFRINDQVIIGDYEGTVERIDIRTTKIHTYQGEQILIPNSTVFTSAVQVRTAFTSRRTDLAVGVDYNTSLRQASQLLERTISQVEGVLETPEIEIDLVSFGDSSIDFLVRYWTRPQQKTVRRIQTRAIIAIKEAFDQADINIPYPIRTLYFYNQEQYNDDIPSDNYDGHSQEALRLKS</sequence>
<dbReference type="SUPFAM" id="SSF50182">
    <property type="entry name" value="Sm-like ribonucleoproteins"/>
    <property type="match status" value="1"/>
</dbReference>
<dbReference type="RefSeq" id="WP_046278040.1">
    <property type="nucleotide sequence ID" value="NZ_LATL02000298.1"/>
</dbReference>
<dbReference type="Proteomes" id="UP000033607">
    <property type="component" value="Unassembled WGS sequence"/>
</dbReference>
<dbReference type="PROSITE" id="PS01246">
    <property type="entry name" value="UPF0003"/>
    <property type="match status" value="1"/>
</dbReference>
<feature type="transmembrane region" description="Helical" evidence="7">
    <location>
        <begin position="97"/>
        <end position="123"/>
    </location>
</feature>
<accession>A0A0F5YIT1</accession>
<feature type="transmembrane region" description="Helical" evidence="7">
    <location>
        <begin position="60"/>
        <end position="85"/>
    </location>
</feature>
<comment type="subcellular location">
    <subcellularLocation>
        <location evidence="1">Cell membrane</location>
        <topology evidence="1">Multi-pass membrane protein</topology>
    </subcellularLocation>
</comment>
<feature type="domain" description="Mechanosensitive ion channel MscS C-terminal" evidence="9">
    <location>
        <begin position="185"/>
        <end position="267"/>
    </location>
</feature>
<dbReference type="InterPro" id="IPR010920">
    <property type="entry name" value="LSM_dom_sf"/>
</dbReference>
<dbReference type="InterPro" id="IPR049278">
    <property type="entry name" value="MS_channel_C"/>
</dbReference>
<dbReference type="GO" id="GO:0008381">
    <property type="term" value="F:mechanosensitive monoatomic ion channel activity"/>
    <property type="evidence" value="ECO:0007669"/>
    <property type="project" value="InterPro"/>
</dbReference>
<dbReference type="PANTHER" id="PTHR30221:SF1">
    <property type="entry name" value="SMALL-CONDUCTANCE MECHANOSENSITIVE CHANNEL"/>
    <property type="match status" value="1"/>
</dbReference>
<dbReference type="Gene3D" id="3.30.70.100">
    <property type="match status" value="1"/>
</dbReference>
<evidence type="ECO:0000259" key="8">
    <source>
        <dbReference type="Pfam" id="PF00924"/>
    </source>
</evidence>
<dbReference type="OrthoDB" id="9809206at2"/>
<evidence type="ECO:0000256" key="5">
    <source>
        <dbReference type="ARBA" id="ARBA00022989"/>
    </source>
</evidence>
<dbReference type="SUPFAM" id="SSF82861">
    <property type="entry name" value="Mechanosensitive channel protein MscS (YggB), transmembrane region"/>
    <property type="match status" value="1"/>
</dbReference>
<comment type="caution">
    <text evidence="10">The sequence shown here is derived from an EMBL/GenBank/DDBJ whole genome shotgun (WGS) entry which is preliminary data.</text>
</comment>
<keyword evidence="3" id="KW-1003">Cell membrane</keyword>
<dbReference type="Pfam" id="PF00924">
    <property type="entry name" value="MS_channel_2nd"/>
    <property type="match status" value="1"/>
</dbReference>
<dbReference type="Gene3D" id="1.10.287.1260">
    <property type="match status" value="1"/>
</dbReference>
<evidence type="ECO:0000256" key="7">
    <source>
        <dbReference type="SAM" id="Phobius"/>
    </source>
</evidence>
<dbReference type="InterPro" id="IPR023408">
    <property type="entry name" value="MscS_beta-dom_sf"/>
</dbReference>
<dbReference type="PATRIC" id="fig|1637645.4.peg.5817"/>
<dbReference type="InterPro" id="IPR006685">
    <property type="entry name" value="MscS_channel_2nd"/>
</dbReference>
<dbReference type="AlphaFoldDB" id="A0A0F5YIT1"/>
<name>A0A0F5YIT1_9CYAN</name>
<dbReference type="Pfam" id="PF05552">
    <property type="entry name" value="MS_channel_1st_1"/>
    <property type="match status" value="1"/>
</dbReference>
<evidence type="ECO:0000259" key="9">
    <source>
        <dbReference type="Pfam" id="PF21082"/>
    </source>
</evidence>
<evidence type="ECO:0000256" key="2">
    <source>
        <dbReference type="ARBA" id="ARBA00008017"/>
    </source>
</evidence>
<evidence type="ECO:0000256" key="4">
    <source>
        <dbReference type="ARBA" id="ARBA00022692"/>
    </source>
</evidence>